<comment type="caution">
    <text evidence="1">The sequence shown here is derived from an EMBL/GenBank/DDBJ whole genome shotgun (WGS) entry which is preliminary data.</text>
</comment>
<reference evidence="1 2" key="1">
    <citation type="submission" date="2017-09" db="EMBL/GenBank/DDBJ databases">
        <title>Large-scale bioinformatics analysis of Bacillus genomes uncovers conserved roles of natural products in bacterial physiology.</title>
        <authorList>
            <consortium name="Agbiome Team Llc"/>
            <person name="Bleich R.M."/>
            <person name="Grubbs K.J."/>
            <person name="Santa Maria K.C."/>
            <person name="Allen S.E."/>
            <person name="Farag S."/>
            <person name="Shank E.A."/>
            <person name="Bowers A."/>
        </authorList>
    </citation>
    <scope>NUCLEOTIDE SEQUENCE [LARGE SCALE GENOMIC DNA]</scope>
    <source>
        <strain evidence="1 2">AFS096845</strain>
    </source>
</reference>
<evidence type="ECO:0000313" key="2">
    <source>
        <dbReference type="Proteomes" id="UP000220006"/>
    </source>
</evidence>
<feature type="non-terminal residue" evidence="1">
    <location>
        <position position="1"/>
    </location>
</feature>
<dbReference type="EMBL" id="NVLK01000064">
    <property type="protein sequence ID" value="PEC19565.1"/>
    <property type="molecule type" value="Genomic_DNA"/>
</dbReference>
<dbReference type="AlphaFoldDB" id="A0A2A7HSE1"/>
<organism evidence="1 2">
    <name type="scientific">Bacillus cereus</name>
    <dbReference type="NCBI Taxonomy" id="1396"/>
    <lineage>
        <taxon>Bacteria</taxon>
        <taxon>Bacillati</taxon>
        <taxon>Bacillota</taxon>
        <taxon>Bacilli</taxon>
        <taxon>Bacillales</taxon>
        <taxon>Bacillaceae</taxon>
        <taxon>Bacillus</taxon>
        <taxon>Bacillus cereus group</taxon>
    </lineage>
</organism>
<dbReference type="Proteomes" id="UP000220006">
    <property type="component" value="Unassembled WGS sequence"/>
</dbReference>
<gene>
    <name evidence="1" type="ORF">COM96_24510</name>
</gene>
<name>A0A2A7HSE1_BACCE</name>
<accession>A0A2A7HSE1</accession>
<evidence type="ECO:0000313" key="1">
    <source>
        <dbReference type="EMBL" id="PEC19565.1"/>
    </source>
</evidence>
<proteinExistence type="predicted"/>
<protein>
    <submittedName>
        <fullName evidence="1">IS6 family transposase</fullName>
    </submittedName>
</protein>
<sequence>HRFIKRRVRSMLRLKSFKTAISILSGVKVMHMMKKGQFVLMDKSVQNQKQFIHKLFSIAS</sequence>